<name>A0A9P6UKP0_9FUNG</name>
<evidence type="ECO:0000313" key="2">
    <source>
        <dbReference type="Proteomes" id="UP000823405"/>
    </source>
</evidence>
<accession>A0A9P6UKP0</accession>
<organism evidence="1 2">
    <name type="scientific">Linnemannia gamsii</name>
    <dbReference type="NCBI Taxonomy" id="64522"/>
    <lineage>
        <taxon>Eukaryota</taxon>
        <taxon>Fungi</taxon>
        <taxon>Fungi incertae sedis</taxon>
        <taxon>Mucoromycota</taxon>
        <taxon>Mortierellomycotina</taxon>
        <taxon>Mortierellomycetes</taxon>
        <taxon>Mortierellales</taxon>
        <taxon>Mortierellaceae</taxon>
        <taxon>Linnemannia</taxon>
    </lineage>
</organism>
<feature type="non-terminal residue" evidence="1">
    <location>
        <position position="168"/>
    </location>
</feature>
<dbReference type="AlphaFoldDB" id="A0A9P6UKP0"/>
<gene>
    <name evidence="1" type="ORF">BGZ97_013177</name>
</gene>
<sequence>MPTNALELPEILARVGHFLPLWILQVVPESGVPRTTFKPKTVLSCLLVSSLWHQTLLPVLWHTFAYEFMKRASQEVIVRNIPFLRVLDVHSDLPSSFHCTNLVELAILQGVLDMDAQRRLVRTNPGLKALRWNGPYMKVPLNPEDFVHLKRIQSLNISHWIGGNGALA</sequence>
<evidence type="ECO:0008006" key="3">
    <source>
        <dbReference type="Google" id="ProtNLM"/>
    </source>
</evidence>
<dbReference type="EMBL" id="JAAAIN010000955">
    <property type="protein sequence ID" value="KAG0309060.1"/>
    <property type="molecule type" value="Genomic_DNA"/>
</dbReference>
<dbReference type="Proteomes" id="UP000823405">
    <property type="component" value="Unassembled WGS sequence"/>
</dbReference>
<evidence type="ECO:0000313" key="1">
    <source>
        <dbReference type="EMBL" id="KAG0309060.1"/>
    </source>
</evidence>
<comment type="caution">
    <text evidence="1">The sequence shown here is derived from an EMBL/GenBank/DDBJ whole genome shotgun (WGS) entry which is preliminary data.</text>
</comment>
<protein>
    <recommendedName>
        <fullName evidence="3">F-box domain-containing protein</fullName>
    </recommendedName>
</protein>
<proteinExistence type="predicted"/>
<reference evidence="1" key="1">
    <citation type="journal article" date="2020" name="Fungal Divers.">
        <title>Resolving the Mortierellaceae phylogeny through synthesis of multi-gene phylogenetics and phylogenomics.</title>
        <authorList>
            <person name="Vandepol N."/>
            <person name="Liber J."/>
            <person name="Desiro A."/>
            <person name="Na H."/>
            <person name="Kennedy M."/>
            <person name="Barry K."/>
            <person name="Grigoriev I.V."/>
            <person name="Miller A.N."/>
            <person name="O'Donnell K."/>
            <person name="Stajich J.E."/>
            <person name="Bonito G."/>
        </authorList>
    </citation>
    <scope>NUCLEOTIDE SEQUENCE</scope>
    <source>
        <strain evidence="1">NVP60</strain>
    </source>
</reference>
<keyword evidence="2" id="KW-1185">Reference proteome</keyword>
<dbReference type="OrthoDB" id="2336315at2759"/>